<dbReference type="OrthoDB" id="1070463at2"/>
<reference evidence="2 3" key="1">
    <citation type="submission" date="2018-04" db="EMBL/GenBank/DDBJ databases">
        <title>Genomic Encyclopedia of Archaeal and Bacterial Type Strains, Phase II (KMG-II): from individual species to whole genera.</title>
        <authorList>
            <person name="Goeker M."/>
        </authorList>
    </citation>
    <scope>NUCLEOTIDE SEQUENCE [LARGE SCALE GENOMIC DNA]</scope>
    <source>
        <strain evidence="2 3">DSM 5822</strain>
    </source>
</reference>
<evidence type="ECO:0000256" key="1">
    <source>
        <dbReference type="SAM" id="SignalP"/>
    </source>
</evidence>
<keyword evidence="3" id="KW-1185">Reference proteome</keyword>
<comment type="caution">
    <text evidence="2">The sequence shown here is derived from an EMBL/GenBank/DDBJ whole genome shotgun (WGS) entry which is preliminary data.</text>
</comment>
<evidence type="ECO:0000313" key="3">
    <source>
        <dbReference type="Proteomes" id="UP000244223"/>
    </source>
</evidence>
<accession>A0A2T5IVG5</accession>
<evidence type="ECO:0008006" key="4">
    <source>
        <dbReference type="Google" id="ProtNLM"/>
    </source>
</evidence>
<proteinExistence type="predicted"/>
<evidence type="ECO:0000313" key="2">
    <source>
        <dbReference type="EMBL" id="PTQ87890.1"/>
    </source>
</evidence>
<dbReference type="EMBL" id="QAON01000016">
    <property type="protein sequence ID" value="PTQ87890.1"/>
    <property type="molecule type" value="Genomic_DNA"/>
</dbReference>
<gene>
    <name evidence="2" type="ORF">C8N29_11656</name>
</gene>
<organism evidence="2 3">
    <name type="scientific">Agitococcus lubricus</name>
    <dbReference type="NCBI Taxonomy" id="1077255"/>
    <lineage>
        <taxon>Bacteria</taxon>
        <taxon>Pseudomonadati</taxon>
        <taxon>Pseudomonadota</taxon>
        <taxon>Gammaproteobacteria</taxon>
        <taxon>Moraxellales</taxon>
        <taxon>Moraxellaceae</taxon>
        <taxon>Agitococcus</taxon>
    </lineage>
</organism>
<dbReference type="AlphaFoldDB" id="A0A2T5IVG5"/>
<protein>
    <recommendedName>
        <fullName evidence="4">Alginate export protein</fullName>
    </recommendedName>
</protein>
<sequence>MNKLLAISISVATLFPSLAFADAQELMTAISSGKAAMDVRLRTEWVDFTTTKEATAITVRSTLAYKTADYQGFTGFIQFEDVTNLGKEDYNSTLNGKTQYGTIADPSLTQVNQVFIEAYGAKVGRQKIVYDNARFVGDVAWRQNDQTFDAVTYTNKVLIPSTTLNLGYVNKIHNIVGKIIPVSAPMLNVRYSHVAGDFGVNASAFYYGVEYDAVAATNANVAQNVSPAGSFQHIGTKIDGSFKDFLYEVSFAQQSEYADATPVGTPDANYIDLQLGYNLGPVTIKLQQELLEKGFKTPLATLHAFNGWADKFLITPVNGLEDTNIKVLAKYAGLNVVLAGHSFKTDTDSITLGTELNFSVAKNINKNLSVMLKGAVYEADTDAKTLTTDAGLKTDTKKGWVQAMYKF</sequence>
<dbReference type="RefSeq" id="WP_107866655.1">
    <property type="nucleotide sequence ID" value="NZ_QAON01000016.1"/>
</dbReference>
<dbReference type="Proteomes" id="UP000244223">
    <property type="component" value="Unassembled WGS sequence"/>
</dbReference>
<name>A0A2T5IVG5_9GAMM</name>
<feature type="chain" id="PRO_5015625442" description="Alginate export protein" evidence="1">
    <location>
        <begin position="22"/>
        <end position="407"/>
    </location>
</feature>
<keyword evidence="1" id="KW-0732">Signal</keyword>
<feature type="signal peptide" evidence="1">
    <location>
        <begin position="1"/>
        <end position="21"/>
    </location>
</feature>